<name>A0A6N2RI75_9FIRM</name>
<dbReference type="EMBL" id="CACRSL010000003">
    <property type="protein sequence ID" value="VYS79525.1"/>
    <property type="molecule type" value="Genomic_DNA"/>
</dbReference>
<proteinExistence type="predicted"/>
<protein>
    <submittedName>
        <fullName evidence="1">Uncharacterized protein</fullName>
    </submittedName>
</protein>
<evidence type="ECO:0000313" key="1">
    <source>
        <dbReference type="EMBL" id="VYS79525.1"/>
    </source>
</evidence>
<dbReference type="AlphaFoldDB" id="A0A6N2RI75"/>
<organism evidence="1">
    <name type="scientific">uncultured Anaerotruncus sp</name>
    <dbReference type="NCBI Taxonomy" id="905011"/>
    <lineage>
        <taxon>Bacteria</taxon>
        <taxon>Bacillati</taxon>
        <taxon>Bacillota</taxon>
        <taxon>Clostridia</taxon>
        <taxon>Eubacteriales</taxon>
        <taxon>Oscillospiraceae</taxon>
        <taxon>Anaerotruncus</taxon>
        <taxon>environmental samples</taxon>
    </lineage>
</organism>
<gene>
    <name evidence="1" type="ORF">AULFYP135_00401</name>
</gene>
<sequence>MCDHEEQNALRVVTSAIRNCEKVQPKFEKGTPQHTLLQNRLRALYLAKSLLAGEGAGAYSKGDLEQSLPPIASILHKCSTAQRKFSADNPNYLRLEKMIRAMVVVERLIRGEIAKGGGQDQS</sequence>
<reference evidence="1" key="1">
    <citation type="submission" date="2019-11" db="EMBL/GenBank/DDBJ databases">
        <authorList>
            <person name="Feng L."/>
        </authorList>
    </citation>
    <scope>NUCLEOTIDE SEQUENCE</scope>
    <source>
        <strain evidence="1">AundefinedLFYP135</strain>
    </source>
</reference>
<accession>A0A6N2RI75</accession>